<dbReference type="AlphaFoldDB" id="A0A0C3BNC1"/>
<sequence length="146" mass="15768">MVDSGTRNLLKSIAGLSRAAAESGGNYPEHTPGPKPLDPLPLGGWGLFEANERTDLAMSSEQQGVALIAQSLLDQFDKLSVGSADEGAEQSEIDKDEVPEPSTLHSPTRSHGLHEHSMSTRCGVHKESMDFMAVFPTVYMESMWTP</sequence>
<evidence type="ECO:0000313" key="2">
    <source>
        <dbReference type="EMBL" id="KIM87978.1"/>
    </source>
</evidence>
<reference evidence="3" key="2">
    <citation type="submission" date="2015-01" db="EMBL/GenBank/DDBJ databases">
        <title>Evolutionary Origins and Diversification of the Mycorrhizal Mutualists.</title>
        <authorList>
            <consortium name="DOE Joint Genome Institute"/>
            <consortium name="Mycorrhizal Genomics Consortium"/>
            <person name="Kohler A."/>
            <person name="Kuo A."/>
            <person name="Nagy L.G."/>
            <person name="Floudas D."/>
            <person name="Copeland A."/>
            <person name="Barry K.W."/>
            <person name="Cichocki N."/>
            <person name="Veneault-Fourrey C."/>
            <person name="LaButti K."/>
            <person name="Lindquist E.A."/>
            <person name="Lipzen A."/>
            <person name="Lundell T."/>
            <person name="Morin E."/>
            <person name="Murat C."/>
            <person name="Riley R."/>
            <person name="Ohm R."/>
            <person name="Sun H."/>
            <person name="Tunlid A."/>
            <person name="Henrissat B."/>
            <person name="Grigoriev I.V."/>
            <person name="Hibbett D.S."/>
            <person name="Martin F."/>
        </authorList>
    </citation>
    <scope>NUCLEOTIDE SEQUENCE [LARGE SCALE GENOMIC DNA]</scope>
    <source>
        <strain evidence="3">F 1598</strain>
    </source>
</reference>
<organism evidence="2 3">
    <name type="scientific">Piloderma croceum (strain F 1598)</name>
    <dbReference type="NCBI Taxonomy" id="765440"/>
    <lineage>
        <taxon>Eukaryota</taxon>
        <taxon>Fungi</taxon>
        <taxon>Dikarya</taxon>
        <taxon>Basidiomycota</taxon>
        <taxon>Agaricomycotina</taxon>
        <taxon>Agaricomycetes</taxon>
        <taxon>Agaricomycetidae</taxon>
        <taxon>Atheliales</taxon>
        <taxon>Atheliaceae</taxon>
        <taxon>Piloderma</taxon>
    </lineage>
</organism>
<dbReference type="InParanoid" id="A0A0C3BNC1"/>
<reference evidence="2 3" key="1">
    <citation type="submission" date="2014-04" db="EMBL/GenBank/DDBJ databases">
        <authorList>
            <consortium name="DOE Joint Genome Institute"/>
            <person name="Kuo A."/>
            <person name="Tarkka M."/>
            <person name="Buscot F."/>
            <person name="Kohler A."/>
            <person name="Nagy L.G."/>
            <person name="Floudas D."/>
            <person name="Copeland A."/>
            <person name="Barry K.W."/>
            <person name="Cichocki N."/>
            <person name="Veneault-Fourrey C."/>
            <person name="LaButti K."/>
            <person name="Lindquist E.A."/>
            <person name="Lipzen A."/>
            <person name="Lundell T."/>
            <person name="Morin E."/>
            <person name="Murat C."/>
            <person name="Sun H."/>
            <person name="Tunlid A."/>
            <person name="Henrissat B."/>
            <person name="Grigoriev I.V."/>
            <person name="Hibbett D.S."/>
            <person name="Martin F."/>
            <person name="Nordberg H.P."/>
            <person name="Cantor M.N."/>
            <person name="Hua S.X."/>
        </authorList>
    </citation>
    <scope>NUCLEOTIDE SEQUENCE [LARGE SCALE GENOMIC DNA]</scope>
    <source>
        <strain evidence="2 3">F 1598</strain>
    </source>
</reference>
<feature type="region of interest" description="Disordered" evidence="1">
    <location>
        <begin position="17"/>
        <end position="44"/>
    </location>
</feature>
<gene>
    <name evidence="2" type="ORF">PILCRDRAFT_3689</name>
</gene>
<keyword evidence="3" id="KW-1185">Reference proteome</keyword>
<accession>A0A0C3BNC1</accession>
<feature type="region of interest" description="Disordered" evidence="1">
    <location>
        <begin position="81"/>
        <end position="117"/>
    </location>
</feature>
<dbReference type="EMBL" id="KN832978">
    <property type="protein sequence ID" value="KIM87978.1"/>
    <property type="molecule type" value="Genomic_DNA"/>
</dbReference>
<evidence type="ECO:0000256" key="1">
    <source>
        <dbReference type="SAM" id="MobiDB-lite"/>
    </source>
</evidence>
<proteinExistence type="predicted"/>
<protein>
    <submittedName>
        <fullName evidence="2">Uncharacterized protein</fullName>
    </submittedName>
</protein>
<dbReference type="Proteomes" id="UP000054166">
    <property type="component" value="Unassembled WGS sequence"/>
</dbReference>
<evidence type="ECO:0000313" key="3">
    <source>
        <dbReference type="Proteomes" id="UP000054166"/>
    </source>
</evidence>
<dbReference type="HOGENOM" id="CLU_1778177_0_0_1"/>
<name>A0A0C3BNC1_PILCF</name>